<gene>
    <name evidence="2" type="ORF">EG028_14595</name>
</gene>
<keyword evidence="3" id="KW-1185">Reference proteome</keyword>
<proteinExistence type="predicted"/>
<dbReference type="RefSeq" id="WP_120517151.1">
    <property type="nucleotide sequence ID" value="NZ_QXZY01000008.1"/>
</dbReference>
<dbReference type="EMBL" id="RMBX01000007">
    <property type="protein sequence ID" value="RPD40531.1"/>
    <property type="molecule type" value="Genomic_DNA"/>
</dbReference>
<dbReference type="InterPro" id="IPR013557">
    <property type="entry name" value="AntA/B_antirep"/>
</dbReference>
<comment type="caution">
    <text evidence="2">The sequence shown here is derived from an EMBL/GenBank/DDBJ whole genome shotgun (WGS) entry which is preliminary data.</text>
</comment>
<feature type="domain" description="AntA/AntB antirepressor" evidence="1">
    <location>
        <begin position="16"/>
        <end position="81"/>
    </location>
</feature>
<dbReference type="OrthoDB" id="9812611at2"/>
<sequence length="158" mass="18367">MKTLIQIDTHNGQSVVSARELHGFLSIKRHFATWCKSMFEYGFESGIDFTPVWGKSTGGRPAMDYALTLDMAKEISMIQRTERGQEARRYFIACEKLLQAQKRNVETLQLKAKYYDIIITRIGLNREAAKIRRRLKQLEPPRIMAYLPLHMQAELFQA</sequence>
<dbReference type="PANTHER" id="PTHR36180:SF1">
    <property type="entry name" value="ANTA_ANTB ANTIREPRESSOR DOMAIN-CONTAINING PROTEIN"/>
    <property type="match status" value="1"/>
</dbReference>
<evidence type="ECO:0000313" key="2">
    <source>
        <dbReference type="EMBL" id="RPD40531.1"/>
    </source>
</evidence>
<accession>A0A3N4MAE4</accession>
<evidence type="ECO:0000259" key="1">
    <source>
        <dbReference type="Pfam" id="PF08346"/>
    </source>
</evidence>
<reference evidence="3" key="1">
    <citation type="submission" date="2018-11" db="EMBL/GenBank/DDBJ databases">
        <title>Chitinophaga lutea sp.nov., isolate from arsenic contaminated soil.</title>
        <authorList>
            <person name="Zong Y."/>
        </authorList>
    </citation>
    <scope>NUCLEOTIDE SEQUENCE [LARGE SCALE GENOMIC DNA]</scope>
    <source>
        <strain evidence="3">YLT18</strain>
    </source>
</reference>
<organism evidence="2 3">
    <name type="scientific">Chitinophaga barathri</name>
    <dbReference type="NCBI Taxonomy" id="1647451"/>
    <lineage>
        <taxon>Bacteria</taxon>
        <taxon>Pseudomonadati</taxon>
        <taxon>Bacteroidota</taxon>
        <taxon>Chitinophagia</taxon>
        <taxon>Chitinophagales</taxon>
        <taxon>Chitinophagaceae</taxon>
        <taxon>Chitinophaga</taxon>
    </lineage>
</organism>
<protein>
    <recommendedName>
        <fullName evidence="1">AntA/AntB antirepressor domain-containing protein</fullName>
    </recommendedName>
</protein>
<dbReference type="AlphaFoldDB" id="A0A3N4MAE4"/>
<name>A0A3N4MAE4_9BACT</name>
<dbReference type="Pfam" id="PF08346">
    <property type="entry name" value="AntA"/>
    <property type="match status" value="1"/>
</dbReference>
<dbReference type="PANTHER" id="PTHR36180">
    <property type="entry name" value="DNA-BINDING PROTEIN-RELATED-RELATED"/>
    <property type="match status" value="1"/>
</dbReference>
<evidence type="ECO:0000313" key="3">
    <source>
        <dbReference type="Proteomes" id="UP000279089"/>
    </source>
</evidence>
<dbReference type="Proteomes" id="UP000279089">
    <property type="component" value="Unassembled WGS sequence"/>
</dbReference>